<dbReference type="EMBL" id="BEZZ01001945">
    <property type="protein sequence ID" value="GCC20795.1"/>
    <property type="molecule type" value="Genomic_DNA"/>
</dbReference>
<evidence type="ECO:0000256" key="2">
    <source>
        <dbReference type="ARBA" id="ARBA00022692"/>
    </source>
</evidence>
<dbReference type="Gene3D" id="1.20.1250.20">
    <property type="entry name" value="MFS general substrate transporter like domains"/>
    <property type="match status" value="1"/>
</dbReference>
<feature type="transmembrane region" description="Helical" evidence="5">
    <location>
        <begin position="98"/>
        <end position="122"/>
    </location>
</feature>
<keyword evidence="8" id="KW-1185">Reference proteome</keyword>
<name>A0A401RRN3_CHIPU</name>
<evidence type="ECO:0000259" key="6">
    <source>
        <dbReference type="PROSITE" id="PS50850"/>
    </source>
</evidence>
<comment type="caution">
    <text evidence="7">The sequence shown here is derived from an EMBL/GenBank/DDBJ whole genome shotgun (WGS) entry which is preliminary data.</text>
</comment>
<evidence type="ECO:0000313" key="7">
    <source>
        <dbReference type="EMBL" id="GCC20795.1"/>
    </source>
</evidence>
<protein>
    <recommendedName>
        <fullName evidence="6">Major facilitator superfamily (MFS) profile domain-containing protein</fullName>
    </recommendedName>
</protein>
<dbReference type="PANTHER" id="PTHR24064">
    <property type="entry name" value="SOLUTE CARRIER FAMILY 22 MEMBER"/>
    <property type="match status" value="1"/>
</dbReference>
<dbReference type="PROSITE" id="PS00216">
    <property type="entry name" value="SUGAR_TRANSPORT_1"/>
    <property type="match status" value="1"/>
</dbReference>
<dbReference type="InterPro" id="IPR005829">
    <property type="entry name" value="Sugar_transporter_CS"/>
</dbReference>
<feature type="transmembrane region" description="Helical" evidence="5">
    <location>
        <begin position="40"/>
        <end position="61"/>
    </location>
</feature>
<evidence type="ECO:0000256" key="4">
    <source>
        <dbReference type="ARBA" id="ARBA00023136"/>
    </source>
</evidence>
<comment type="subcellular location">
    <subcellularLocation>
        <location evidence="1">Membrane</location>
        <topology evidence="1">Multi-pass membrane protein</topology>
    </subcellularLocation>
</comment>
<keyword evidence="4 5" id="KW-0472">Membrane</keyword>
<dbReference type="Pfam" id="PF00083">
    <property type="entry name" value="Sugar_tr"/>
    <property type="match status" value="1"/>
</dbReference>
<dbReference type="InterPro" id="IPR020846">
    <property type="entry name" value="MFS_dom"/>
</dbReference>
<organism evidence="7 8">
    <name type="scientific">Chiloscyllium punctatum</name>
    <name type="common">Brownbanded bambooshark</name>
    <name type="synonym">Hemiscyllium punctatum</name>
    <dbReference type="NCBI Taxonomy" id="137246"/>
    <lineage>
        <taxon>Eukaryota</taxon>
        <taxon>Metazoa</taxon>
        <taxon>Chordata</taxon>
        <taxon>Craniata</taxon>
        <taxon>Vertebrata</taxon>
        <taxon>Chondrichthyes</taxon>
        <taxon>Elasmobranchii</taxon>
        <taxon>Galeomorphii</taxon>
        <taxon>Galeoidea</taxon>
        <taxon>Orectolobiformes</taxon>
        <taxon>Hemiscylliidae</taxon>
        <taxon>Chiloscyllium</taxon>
    </lineage>
</organism>
<dbReference type="OrthoDB" id="5141738at2759"/>
<gene>
    <name evidence="7" type="ORF">chiPu_0019363</name>
</gene>
<evidence type="ECO:0000256" key="5">
    <source>
        <dbReference type="SAM" id="Phobius"/>
    </source>
</evidence>
<dbReference type="Proteomes" id="UP000287033">
    <property type="component" value="Unassembled WGS sequence"/>
</dbReference>
<dbReference type="InterPro" id="IPR036259">
    <property type="entry name" value="MFS_trans_sf"/>
</dbReference>
<feature type="transmembrane region" description="Helical" evidence="5">
    <location>
        <begin position="13"/>
        <end position="31"/>
    </location>
</feature>
<feature type="transmembrane region" description="Helical" evidence="5">
    <location>
        <begin position="128"/>
        <end position="147"/>
    </location>
</feature>
<feature type="transmembrane region" description="Helical" evidence="5">
    <location>
        <begin position="67"/>
        <end position="86"/>
    </location>
</feature>
<evidence type="ECO:0000256" key="3">
    <source>
        <dbReference type="ARBA" id="ARBA00022989"/>
    </source>
</evidence>
<feature type="domain" description="Major facilitator superfamily (MFS) profile" evidence="6">
    <location>
        <begin position="1"/>
        <end position="152"/>
    </location>
</feature>
<proteinExistence type="predicted"/>
<evidence type="ECO:0000313" key="8">
    <source>
        <dbReference type="Proteomes" id="UP000287033"/>
    </source>
</evidence>
<keyword evidence="2 5" id="KW-0812">Transmembrane</keyword>
<dbReference type="InterPro" id="IPR005828">
    <property type="entry name" value="MFS_sugar_transport-like"/>
</dbReference>
<dbReference type="GO" id="GO:0022857">
    <property type="term" value="F:transmembrane transporter activity"/>
    <property type="evidence" value="ECO:0007669"/>
    <property type="project" value="InterPro"/>
</dbReference>
<reference evidence="7 8" key="1">
    <citation type="journal article" date="2018" name="Nat. Ecol. Evol.">
        <title>Shark genomes provide insights into elasmobranch evolution and the origin of vertebrates.</title>
        <authorList>
            <person name="Hara Y"/>
            <person name="Yamaguchi K"/>
            <person name="Onimaru K"/>
            <person name="Kadota M"/>
            <person name="Koyanagi M"/>
            <person name="Keeley SD"/>
            <person name="Tatsumi K"/>
            <person name="Tanaka K"/>
            <person name="Motone F"/>
            <person name="Kageyama Y"/>
            <person name="Nozu R"/>
            <person name="Adachi N"/>
            <person name="Nishimura O"/>
            <person name="Nakagawa R"/>
            <person name="Tanegashima C"/>
            <person name="Kiyatake I"/>
            <person name="Matsumoto R"/>
            <person name="Murakumo K"/>
            <person name="Nishida K"/>
            <person name="Terakita A"/>
            <person name="Kuratani S"/>
            <person name="Sato K"/>
            <person name="Hyodo S Kuraku.S."/>
        </authorList>
    </citation>
    <scope>NUCLEOTIDE SEQUENCE [LARGE SCALE GENOMIC DNA]</scope>
</reference>
<dbReference type="STRING" id="137246.A0A401RRN3"/>
<evidence type="ECO:0000256" key="1">
    <source>
        <dbReference type="ARBA" id="ARBA00004141"/>
    </source>
</evidence>
<dbReference type="SUPFAM" id="SSF103473">
    <property type="entry name" value="MFS general substrate transporter"/>
    <property type="match status" value="1"/>
</dbReference>
<dbReference type="PROSITE" id="PS50850">
    <property type="entry name" value="MFS"/>
    <property type="match status" value="1"/>
</dbReference>
<accession>A0A401RRN3</accession>
<sequence>MAGIQGGDSYTDLFVVGAVELLATILGILMVDRFGRRRPALISNILAGTFCLLAACISLDMHWLKSAVATLGRCGTTISLSILFLVTNELQPTSIRNFGVSVCSSLSAIGGIAAPFVLFKLAILWSELPLVIFGALSLVAGGLMQLLPETKGTRLLQTVDDVENIVR</sequence>
<keyword evidence="3 5" id="KW-1133">Transmembrane helix</keyword>
<dbReference type="GO" id="GO:0016020">
    <property type="term" value="C:membrane"/>
    <property type="evidence" value="ECO:0007669"/>
    <property type="project" value="UniProtKB-SubCell"/>
</dbReference>
<dbReference type="AlphaFoldDB" id="A0A401RRN3"/>
<dbReference type="OMA" id="YTWIRIT"/>